<comment type="caution">
    <text evidence="3">The sequence shown here is derived from an EMBL/GenBank/DDBJ whole genome shotgun (WGS) entry which is preliminary data.</text>
</comment>
<dbReference type="SUPFAM" id="SSF63829">
    <property type="entry name" value="Calcium-dependent phosphotriesterase"/>
    <property type="match status" value="1"/>
</dbReference>
<dbReference type="PANTHER" id="PTHR10907:SF47">
    <property type="entry name" value="REGUCALCIN"/>
    <property type="match status" value="1"/>
</dbReference>
<dbReference type="RefSeq" id="WP_084394268.1">
    <property type="nucleotide sequence ID" value="NZ_BMKF01000001.1"/>
</dbReference>
<feature type="domain" description="SMP-30/Gluconolactonase/LRE-like region" evidence="2">
    <location>
        <begin position="16"/>
        <end position="257"/>
    </location>
</feature>
<evidence type="ECO:0000313" key="4">
    <source>
        <dbReference type="Proteomes" id="UP000628854"/>
    </source>
</evidence>
<dbReference type="Pfam" id="PF08450">
    <property type="entry name" value="SGL"/>
    <property type="match status" value="1"/>
</dbReference>
<accession>A0ABQ1JB68</accession>
<dbReference type="PANTHER" id="PTHR10907">
    <property type="entry name" value="REGUCALCIN"/>
    <property type="match status" value="1"/>
</dbReference>
<evidence type="ECO:0000313" key="3">
    <source>
        <dbReference type="EMBL" id="GGB62124.1"/>
    </source>
</evidence>
<proteinExistence type="inferred from homology"/>
<protein>
    <submittedName>
        <fullName evidence="3">Gluconolaconase</fullName>
    </submittedName>
</protein>
<evidence type="ECO:0000256" key="1">
    <source>
        <dbReference type="ARBA" id="ARBA00008853"/>
    </source>
</evidence>
<name>A0ABQ1JB68_9PROT</name>
<dbReference type="Proteomes" id="UP000628854">
    <property type="component" value="Unassembled WGS sequence"/>
</dbReference>
<reference evidence="4" key="1">
    <citation type="journal article" date="2019" name="Int. J. Syst. Evol. Microbiol.">
        <title>The Global Catalogue of Microorganisms (GCM) 10K type strain sequencing project: providing services to taxonomists for standard genome sequencing and annotation.</title>
        <authorList>
            <consortium name="The Broad Institute Genomics Platform"/>
            <consortium name="The Broad Institute Genome Sequencing Center for Infectious Disease"/>
            <person name="Wu L."/>
            <person name="Ma J."/>
        </authorList>
    </citation>
    <scope>NUCLEOTIDE SEQUENCE [LARGE SCALE GENOMIC DNA]</scope>
    <source>
        <strain evidence="4">CGMCC 1.15928</strain>
    </source>
</reference>
<dbReference type="EMBL" id="BMKF01000001">
    <property type="protein sequence ID" value="GGB62124.1"/>
    <property type="molecule type" value="Genomic_DNA"/>
</dbReference>
<dbReference type="PRINTS" id="PR01790">
    <property type="entry name" value="SMP30FAMILY"/>
</dbReference>
<organism evidence="3 4">
    <name type="scientific">Henriciella pelagia</name>
    <dbReference type="NCBI Taxonomy" id="1977912"/>
    <lineage>
        <taxon>Bacteria</taxon>
        <taxon>Pseudomonadati</taxon>
        <taxon>Pseudomonadota</taxon>
        <taxon>Alphaproteobacteria</taxon>
        <taxon>Hyphomonadales</taxon>
        <taxon>Hyphomonadaceae</taxon>
        <taxon>Henriciella</taxon>
    </lineage>
</organism>
<comment type="similarity">
    <text evidence="1">Belongs to the SMP-30/CGR1 family.</text>
</comment>
<dbReference type="InterPro" id="IPR013658">
    <property type="entry name" value="SGL"/>
</dbReference>
<sequence length="292" mass="32136">MHLFEPQCVAPTSCLLGQSPVWSPSEGLLWWVDPNRAKLHRYNPKTGNARRYDLPLKASVIALSQGELLMAGEVEVGFFDPSTEEYTRLITLENEAPGNRINAGGVAPDGSFWFATMDGHEADARSAWYRLAPDRSIHPLNVKPIVIPSTACFSPDGSVFYTCDTTEQEIHAFDVEEGARLTNRRIFTTTSSGAGYPDGSTVDSEGHLWNAEWDGARIVRYTPEGAIDRAIKLPVSRITGCCFGDRDLKTLYVTTARTGLTAFQLDMQPFAGSLFAIRTDIAGRPCAEWSGR</sequence>
<evidence type="ECO:0000259" key="2">
    <source>
        <dbReference type="Pfam" id="PF08450"/>
    </source>
</evidence>
<dbReference type="Gene3D" id="2.120.10.30">
    <property type="entry name" value="TolB, C-terminal domain"/>
    <property type="match status" value="1"/>
</dbReference>
<dbReference type="InterPro" id="IPR005511">
    <property type="entry name" value="SMP-30"/>
</dbReference>
<dbReference type="InterPro" id="IPR011042">
    <property type="entry name" value="6-blade_b-propeller_TolB-like"/>
</dbReference>
<gene>
    <name evidence="3" type="primary">xylC</name>
    <name evidence="3" type="ORF">GCM10011503_08470</name>
</gene>
<keyword evidence="4" id="KW-1185">Reference proteome</keyword>